<proteinExistence type="predicted"/>
<evidence type="ECO:0000313" key="3">
    <source>
        <dbReference type="Proteomes" id="UP000738349"/>
    </source>
</evidence>
<protein>
    <submittedName>
        <fullName evidence="2">CHAT domain-containing protein</fullName>
    </submittedName>
</protein>
<dbReference type="Proteomes" id="UP000738349">
    <property type="component" value="Unassembled WGS sequence"/>
</dbReference>
<evidence type="ECO:0000313" key="2">
    <source>
        <dbReference type="EMBL" id="KAH7153450.1"/>
    </source>
</evidence>
<organism evidence="2 3">
    <name type="scientific">Dactylonectria macrodidyma</name>
    <dbReference type="NCBI Taxonomy" id="307937"/>
    <lineage>
        <taxon>Eukaryota</taxon>
        <taxon>Fungi</taxon>
        <taxon>Dikarya</taxon>
        <taxon>Ascomycota</taxon>
        <taxon>Pezizomycotina</taxon>
        <taxon>Sordariomycetes</taxon>
        <taxon>Hypocreomycetidae</taxon>
        <taxon>Hypocreales</taxon>
        <taxon>Nectriaceae</taxon>
        <taxon>Dactylonectria</taxon>
    </lineage>
</organism>
<dbReference type="EMBL" id="JAGMUV010000006">
    <property type="protein sequence ID" value="KAH7153450.1"/>
    <property type="molecule type" value="Genomic_DNA"/>
</dbReference>
<accession>A0A9P9F6V0</accession>
<dbReference type="SUPFAM" id="SSF48452">
    <property type="entry name" value="TPR-like"/>
    <property type="match status" value="1"/>
</dbReference>
<dbReference type="PANTHER" id="PTHR19959">
    <property type="entry name" value="KINESIN LIGHT CHAIN"/>
    <property type="match status" value="1"/>
</dbReference>
<dbReference type="InterPro" id="IPR011990">
    <property type="entry name" value="TPR-like_helical_dom_sf"/>
</dbReference>
<dbReference type="Gene3D" id="1.25.40.10">
    <property type="entry name" value="Tetratricopeptide repeat domain"/>
    <property type="match status" value="3"/>
</dbReference>
<evidence type="ECO:0000259" key="1">
    <source>
        <dbReference type="Pfam" id="PF12770"/>
    </source>
</evidence>
<dbReference type="OrthoDB" id="9991317at2759"/>
<keyword evidence="3" id="KW-1185">Reference proteome</keyword>
<comment type="caution">
    <text evidence="2">The sequence shown here is derived from an EMBL/GenBank/DDBJ whole genome shotgun (WGS) entry which is preliminary data.</text>
</comment>
<reference evidence="2" key="1">
    <citation type="journal article" date="2021" name="Nat. Commun.">
        <title>Genetic determinants of endophytism in the Arabidopsis root mycobiome.</title>
        <authorList>
            <person name="Mesny F."/>
            <person name="Miyauchi S."/>
            <person name="Thiergart T."/>
            <person name="Pickel B."/>
            <person name="Atanasova L."/>
            <person name="Karlsson M."/>
            <person name="Huettel B."/>
            <person name="Barry K.W."/>
            <person name="Haridas S."/>
            <person name="Chen C."/>
            <person name="Bauer D."/>
            <person name="Andreopoulos W."/>
            <person name="Pangilinan J."/>
            <person name="LaButti K."/>
            <person name="Riley R."/>
            <person name="Lipzen A."/>
            <person name="Clum A."/>
            <person name="Drula E."/>
            <person name="Henrissat B."/>
            <person name="Kohler A."/>
            <person name="Grigoriev I.V."/>
            <person name="Martin F.M."/>
            <person name="Hacquard S."/>
        </authorList>
    </citation>
    <scope>NUCLEOTIDE SEQUENCE</scope>
    <source>
        <strain evidence="2">MPI-CAGE-AT-0147</strain>
    </source>
</reference>
<dbReference type="InterPro" id="IPR024983">
    <property type="entry name" value="CHAT_dom"/>
</dbReference>
<feature type="domain" description="CHAT" evidence="1">
    <location>
        <begin position="1007"/>
        <end position="1266"/>
    </location>
</feature>
<dbReference type="Pfam" id="PF12770">
    <property type="entry name" value="CHAT"/>
    <property type="match status" value="1"/>
</dbReference>
<name>A0A9P9F6V0_9HYPO</name>
<gene>
    <name evidence="2" type="ORF">EDB81DRAFT_931982</name>
</gene>
<dbReference type="PANTHER" id="PTHR19959:SF119">
    <property type="entry name" value="FUNGAL LIPASE-LIKE DOMAIN-CONTAINING PROTEIN"/>
    <property type="match status" value="1"/>
</dbReference>
<sequence length="1290" mass="143980">MSGLDEPIRLAREALQIETSDRASLLVNLAELLDERYSDSWDVSDLEEAIQLMTKAIDLTTDEHCDKAGRLGALVELYASKRQMSGEISDIEMMIQLSRQAVDLTPASHPCWTGYANFLGFALGLMYQHQGTVEVLEEAIATTERVLDLTPRDDLRRLDTLRHLSDHLADRFSITEDIDDLERAIELAKESVDMSPDHFRAPLLDSYAMRLVERYEWTGRSEDLDGALQAARQAADLAPHDTLDRYSILMNLGALIRGLHESTGDMSHLEEAIQISRKLLQEIPNSNPLKSTTLTNLGLQLADRYLRTGVVADLEEAIQVGRQAMNSKAENDSSRSGLLDTLSVHLKLRYLRTGVTSDLEEAIDLSKESVRLAKDQLECASALNNLAIHLCERFERTANISDIQEATRAAREAVAKTPDQHPRFRIHQTTLSAQLDLEEAICIAKQVVEDAPGSDRDLPAYYDNLCGHLGDLFFRTGSLETLDESISIARKAADEIFDDREEFTDWLYSLSFLLGVRYSETGSEADINEAIQIERRCIKRIPLDHAGRAEHLFNLATLLKHQYDGTTSAPALEEAIKTAATAVDTTPDDHWVLSKFLNTLAMLLRARFLAVAAERAVEMTPTDHPDLVTGAIVDLERSIQLFRDDLASTPINHFEYAKSLNNLGSALDLTEAIEISQRAVDASKHSRKHHATYLSLLGPDLKNSIRTYDPHYGERSHALAIQLGNQYSTTVARNAVEVTQESHPDRALFLNTLGIQLNDLYLAIDAMEMAVKTSPDDHPNRAIFLIYQSTPDLQMAIYYHRSSLSQLSARQLTRIEAAAAIIQVCSRHSQWEEAFEAAQVAIGLNSDKQHALSQVVGFASGAAAVALQADKDIQDLREAHPELTEQFLRLREELQTPQSRTMIGSQQNEKLSRNMGSERLHEADAELDDVINKIRTQSGFESFLTSPDEASLYAAASSGPIVIINTTSYRCDAILITKDQIRVVHLAQLKVEELEEKARMNDHGSLETLEWLWDVITSPILDALGITEPPTSNVWPHIWWVPTGILSSFPLHAAGYHETEHGYSVLDRAMSSYSSSVKAILQGRQRRAKSPTERKALLVAMDQTARHKHLPFATKEVEMLKGLCKMAQVDAITPTQHKDQVMSHLPDCSIFHFAGHGSTNPIDPSQSSLLLRDWETDQLTVATLLEINIRERHPFLAYLSACGTGEIKDDRFVDENIHLASAFQLAGFRHVIGTLWGVVDEICVDMSRIAYQEILKSGMSDESLRHKWLSQPASACNNVSVKEVDIAIFT</sequence>